<dbReference type="PANTHER" id="PTHR43261:SF1">
    <property type="entry name" value="RIBOSOME-RELEASING FACTOR 2, MITOCHONDRIAL"/>
    <property type="match status" value="1"/>
</dbReference>
<dbReference type="SMART" id="SM00889">
    <property type="entry name" value="EFG_IV"/>
    <property type="match status" value="1"/>
</dbReference>
<sequence>MRTMNLGILAHVDAGKTSLTERLLFNAGVIDKPGSVDSGDTQTDTLELERQRGITIRAAVVSFAIGGRTVNLIDTPGHPDFIAEVERVLGLLDAAVVVVSAVEGVQAQTRVLVRALRRLGVPFVFFVNKVDRLGARYGEVMEALAAQLSVRPIAMSSVIDAGGKLARVEVLDPGNEPLFSALCEALGENDEALLDDYVLAPERLTGERLGRALADQAARGLVHPVFAGAAMTGAGVPALASAIAAILPEQHPNPDGPVAGKIFKIERGWGGEKLCYVSLTAGTVRLRQYLDLPKGPERVTAIQLFQAGRTHGAESFAAGQIARVSGLAGARIGDAVSGDQGATGRAHFAPPTLETRVLARRPSERAALWLALSQMAEQDPLINLHRNEEADEVFVSLYGEVQKEVIQATLLTDFGLDARFEESTVILAERPAASGTGLQILFKEPNPFLATIGLRVEPRAAGAGNSFALEVDVGQMPVAFYRAVEETVFETLKQGIFGWQVIDCHVAMTAARHSSPASTAADFRQLTPWVLASALSAAQTVLCEPVDRFHLETPAESLSGVLTLLAKSAATTTDSVIADGVARLEGTLASQMVQSVQQQLPGLTSGAGTMETAFDHYAPISGPPRLRPRSGPDPFNPVEYLLRLRGGGERVSRDG</sequence>
<evidence type="ECO:0000256" key="2">
    <source>
        <dbReference type="ARBA" id="ARBA00022917"/>
    </source>
</evidence>
<evidence type="ECO:0000313" key="6">
    <source>
        <dbReference type="Proteomes" id="UP000218807"/>
    </source>
</evidence>
<dbReference type="InterPro" id="IPR027417">
    <property type="entry name" value="P-loop_NTPase"/>
</dbReference>
<dbReference type="PROSITE" id="PS51722">
    <property type="entry name" value="G_TR_2"/>
    <property type="match status" value="1"/>
</dbReference>
<accession>A0A2A5KKJ0</accession>
<evidence type="ECO:0000313" key="5">
    <source>
        <dbReference type="EMBL" id="PCK77579.1"/>
    </source>
</evidence>
<keyword evidence="3" id="KW-0342">GTP-binding</keyword>
<dbReference type="InterPro" id="IPR020568">
    <property type="entry name" value="Ribosomal_Su5_D2-typ_SF"/>
</dbReference>
<dbReference type="InterPro" id="IPR014721">
    <property type="entry name" value="Ribsml_uS5_D2-typ_fold_subgr"/>
</dbReference>
<evidence type="ECO:0000259" key="4">
    <source>
        <dbReference type="PROSITE" id="PS51722"/>
    </source>
</evidence>
<dbReference type="SUPFAM" id="SSF54980">
    <property type="entry name" value="EF-G C-terminal domain-like"/>
    <property type="match status" value="2"/>
</dbReference>
<dbReference type="Gene3D" id="3.30.70.870">
    <property type="entry name" value="Elongation Factor G (Translational Gtpase), domain 3"/>
    <property type="match status" value="1"/>
</dbReference>
<dbReference type="Gene3D" id="3.30.230.10">
    <property type="match status" value="1"/>
</dbReference>
<dbReference type="Pfam" id="PF00679">
    <property type="entry name" value="EFG_C"/>
    <property type="match status" value="1"/>
</dbReference>
<organism evidence="5 6">
    <name type="scientific">Rhizobium sophoriradicis</name>
    <dbReference type="NCBI Taxonomy" id="1535245"/>
    <lineage>
        <taxon>Bacteria</taxon>
        <taxon>Pseudomonadati</taxon>
        <taxon>Pseudomonadota</taxon>
        <taxon>Alphaproteobacteria</taxon>
        <taxon>Hyphomicrobiales</taxon>
        <taxon>Rhizobiaceae</taxon>
        <taxon>Rhizobium/Agrobacterium group</taxon>
        <taxon>Rhizobium</taxon>
    </lineage>
</organism>
<dbReference type="Pfam" id="PF14492">
    <property type="entry name" value="EFG_III"/>
    <property type="match status" value="1"/>
</dbReference>
<dbReference type="GO" id="GO:0097216">
    <property type="term" value="F:guanosine tetraphosphate binding"/>
    <property type="evidence" value="ECO:0007669"/>
    <property type="project" value="UniProtKB-ARBA"/>
</dbReference>
<comment type="caution">
    <text evidence="5">The sequence shown here is derived from an EMBL/GenBank/DDBJ whole genome shotgun (WGS) entry which is preliminary data.</text>
</comment>
<dbReference type="Gene3D" id="3.40.50.300">
    <property type="entry name" value="P-loop containing nucleotide triphosphate hydrolases"/>
    <property type="match status" value="1"/>
</dbReference>
<dbReference type="EMBL" id="NXDM01000040">
    <property type="protein sequence ID" value="PCK77579.1"/>
    <property type="molecule type" value="Genomic_DNA"/>
</dbReference>
<dbReference type="InterPro" id="IPR009000">
    <property type="entry name" value="Transl_B-barrel_sf"/>
</dbReference>
<dbReference type="Proteomes" id="UP000218807">
    <property type="component" value="Unassembled WGS sequence"/>
</dbReference>
<dbReference type="GO" id="GO:0032790">
    <property type="term" value="P:ribosome disassembly"/>
    <property type="evidence" value="ECO:0007669"/>
    <property type="project" value="TreeGrafter"/>
</dbReference>
<dbReference type="SUPFAM" id="SSF54211">
    <property type="entry name" value="Ribosomal protein S5 domain 2-like"/>
    <property type="match status" value="1"/>
</dbReference>
<keyword evidence="6" id="KW-1185">Reference proteome</keyword>
<dbReference type="InterPro" id="IPR041095">
    <property type="entry name" value="EFG_II"/>
</dbReference>
<dbReference type="Pfam" id="PF03764">
    <property type="entry name" value="EFG_IV"/>
    <property type="match status" value="1"/>
</dbReference>
<dbReference type="GO" id="GO:0005525">
    <property type="term" value="F:GTP binding"/>
    <property type="evidence" value="ECO:0007669"/>
    <property type="project" value="UniProtKB-KW"/>
</dbReference>
<dbReference type="InterPro" id="IPR005225">
    <property type="entry name" value="Small_GTP-bd"/>
</dbReference>
<dbReference type="InterPro" id="IPR035647">
    <property type="entry name" value="EFG_III/V"/>
</dbReference>
<protein>
    <submittedName>
        <fullName evidence="5">GTP-binding protein</fullName>
    </submittedName>
</protein>
<keyword evidence="2" id="KW-0648">Protein biosynthesis</keyword>
<evidence type="ECO:0000256" key="3">
    <source>
        <dbReference type="ARBA" id="ARBA00023134"/>
    </source>
</evidence>
<dbReference type="SUPFAM" id="SSF52540">
    <property type="entry name" value="P-loop containing nucleoside triphosphate hydrolases"/>
    <property type="match status" value="1"/>
</dbReference>
<dbReference type="InterPro" id="IPR005517">
    <property type="entry name" value="Transl_elong_EFG/EF2_IV"/>
</dbReference>
<dbReference type="NCBIfam" id="TIGR00231">
    <property type="entry name" value="small_GTP"/>
    <property type="match status" value="1"/>
</dbReference>
<dbReference type="InterPro" id="IPR031157">
    <property type="entry name" value="G_TR_CS"/>
</dbReference>
<reference evidence="5 6" key="1">
    <citation type="submission" date="2017-09" db="EMBL/GenBank/DDBJ databases">
        <title>Comparative genomics of rhizobia isolated from Phaseolus vulgaris in China.</title>
        <authorList>
            <person name="Tong W."/>
        </authorList>
    </citation>
    <scope>NUCLEOTIDE SEQUENCE [LARGE SCALE GENOMIC DNA]</scope>
    <source>
        <strain evidence="5 6">L101</strain>
    </source>
</reference>
<dbReference type="InterPro" id="IPR000795">
    <property type="entry name" value="T_Tr_GTP-bd_dom"/>
</dbReference>
<dbReference type="PRINTS" id="PR00315">
    <property type="entry name" value="ELONGATNFCT"/>
</dbReference>
<dbReference type="Pfam" id="PF00009">
    <property type="entry name" value="GTP_EFTU"/>
    <property type="match status" value="1"/>
</dbReference>
<dbReference type="InterPro" id="IPR000640">
    <property type="entry name" value="EFG_V-like"/>
</dbReference>
<feature type="domain" description="Tr-type G" evidence="4">
    <location>
        <begin position="1"/>
        <end position="251"/>
    </location>
</feature>
<dbReference type="AlphaFoldDB" id="A0A2A5KKJ0"/>
<dbReference type="GO" id="GO:0006412">
    <property type="term" value="P:translation"/>
    <property type="evidence" value="ECO:0007669"/>
    <property type="project" value="UniProtKB-KW"/>
</dbReference>
<dbReference type="SUPFAM" id="SSF50447">
    <property type="entry name" value="Translation proteins"/>
    <property type="match status" value="1"/>
</dbReference>
<dbReference type="PANTHER" id="PTHR43261">
    <property type="entry name" value="TRANSLATION ELONGATION FACTOR G-RELATED"/>
    <property type="match status" value="1"/>
</dbReference>
<gene>
    <name evidence="5" type="ORF">CPT34_29250</name>
</gene>
<dbReference type="PROSITE" id="PS00301">
    <property type="entry name" value="G_TR_1"/>
    <property type="match status" value="1"/>
</dbReference>
<dbReference type="GO" id="GO:0003924">
    <property type="term" value="F:GTPase activity"/>
    <property type="evidence" value="ECO:0007669"/>
    <property type="project" value="InterPro"/>
</dbReference>
<evidence type="ECO:0000256" key="1">
    <source>
        <dbReference type="ARBA" id="ARBA00022741"/>
    </source>
</evidence>
<dbReference type="Gene3D" id="2.40.30.10">
    <property type="entry name" value="Translation factors"/>
    <property type="match status" value="1"/>
</dbReference>
<name>A0A2A5KKJ0_9HYPH</name>
<dbReference type="RefSeq" id="WP_096764780.1">
    <property type="nucleotide sequence ID" value="NZ_NXDM01000040.1"/>
</dbReference>
<keyword evidence="1" id="KW-0547">Nucleotide-binding</keyword>
<proteinExistence type="predicted"/>
<dbReference type="PRINTS" id="PR01037">
    <property type="entry name" value="TCRTETOQM"/>
</dbReference>